<feature type="transmembrane region" description="Helical" evidence="7">
    <location>
        <begin position="227"/>
        <end position="248"/>
    </location>
</feature>
<organism evidence="9 10">
    <name type="scientific">candidate division MSBL1 archaeon SCGC-AAA259I14</name>
    <dbReference type="NCBI Taxonomy" id="1698268"/>
    <lineage>
        <taxon>Archaea</taxon>
        <taxon>Methanobacteriati</taxon>
        <taxon>Methanobacteriota</taxon>
        <taxon>candidate division MSBL1</taxon>
    </lineage>
</organism>
<dbReference type="AlphaFoldDB" id="A0A133UQZ8"/>
<dbReference type="EMBL" id="LHXS01000056">
    <property type="protein sequence ID" value="KXA96569.1"/>
    <property type="molecule type" value="Genomic_DNA"/>
</dbReference>
<comment type="similarity">
    <text evidence="7">Belongs to the binding-protein-dependent transport system permease family.</text>
</comment>
<feature type="domain" description="ABC transmembrane type-1" evidence="8">
    <location>
        <begin position="67"/>
        <end position="247"/>
    </location>
</feature>
<dbReference type="Proteomes" id="UP000070414">
    <property type="component" value="Unassembled WGS sequence"/>
</dbReference>
<feature type="transmembrane region" description="Helical" evidence="7">
    <location>
        <begin position="200"/>
        <end position="221"/>
    </location>
</feature>
<dbReference type="PANTHER" id="PTHR30151:SF0">
    <property type="entry name" value="ABC TRANSPORTER PERMEASE PROTEIN MJ0413-RELATED"/>
    <property type="match status" value="1"/>
</dbReference>
<dbReference type="PROSITE" id="PS50928">
    <property type="entry name" value="ABC_TM1"/>
    <property type="match status" value="1"/>
</dbReference>
<gene>
    <name evidence="9" type="ORF">AKJ38_03050</name>
</gene>
<evidence type="ECO:0000256" key="6">
    <source>
        <dbReference type="ARBA" id="ARBA00023136"/>
    </source>
</evidence>
<feature type="transmembrane region" description="Helical" evidence="7">
    <location>
        <begin position="12"/>
        <end position="33"/>
    </location>
</feature>
<accession>A0A133UQZ8</accession>
<evidence type="ECO:0000313" key="10">
    <source>
        <dbReference type="Proteomes" id="UP000070414"/>
    </source>
</evidence>
<proteinExistence type="inferred from homology"/>
<keyword evidence="3" id="KW-1003">Cell membrane</keyword>
<keyword evidence="5 7" id="KW-1133">Transmembrane helix</keyword>
<dbReference type="InterPro" id="IPR000515">
    <property type="entry name" value="MetI-like"/>
</dbReference>
<evidence type="ECO:0000259" key="8">
    <source>
        <dbReference type="PROSITE" id="PS50928"/>
    </source>
</evidence>
<comment type="caution">
    <text evidence="9">The sequence shown here is derived from an EMBL/GenBank/DDBJ whole genome shotgun (WGS) entry which is preliminary data.</text>
</comment>
<feature type="transmembrane region" description="Helical" evidence="7">
    <location>
        <begin position="132"/>
        <end position="152"/>
    </location>
</feature>
<evidence type="ECO:0000256" key="4">
    <source>
        <dbReference type="ARBA" id="ARBA00022692"/>
    </source>
</evidence>
<keyword evidence="6 7" id="KW-0472">Membrane</keyword>
<evidence type="ECO:0000256" key="1">
    <source>
        <dbReference type="ARBA" id="ARBA00004651"/>
    </source>
</evidence>
<comment type="subcellular location">
    <subcellularLocation>
        <location evidence="1 7">Cell membrane</location>
        <topology evidence="1 7">Multi-pass membrane protein</topology>
    </subcellularLocation>
</comment>
<dbReference type="SUPFAM" id="SSF161098">
    <property type="entry name" value="MetI-like"/>
    <property type="match status" value="1"/>
</dbReference>
<evidence type="ECO:0000256" key="3">
    <source>
        <dbReference type="ARBA" id="ARBA00022475"/>
    </source>
</evidence>
<evidence type="ECO:0000256" key="7">
    <source>
        <dbReference type="RuleBase" id="RU363032"/>
    </source>
</evidence>
<dbReference type="PANTHER" id="PTHR30151">
    <property type="entry name" value="ALKANE SULFONATE ABC TRANSPORTER-RELATED, MEMBRANE SUBUNIT"/>
    <property type="match status" value="1"/>
</dbReference>
<reference evidence="9 10" key="1">
    <citation type="journal article" date="2016" name="Sci. Rep.">
        <title>Metabolic traits of an uncultured archaeal lineage -MSBL1- from brine pools of the Red Sea.</title>
        <authorList>
            <person name="Mwirichia R."/>
            <person name="Alam I."/>
            <person name="Rashid M."/>
            <person name="Vinu M."/>
            <person name="Ba-Alawi W."/>
            <person name="Anthony Kamau A."/>
            <person name="Kamanda Ngugi D."/>
            <person name="Goker M."/>
            <person name="Klenk H.P."/>
            <person name="Bajic V."/>
            <person name="Stingl U."/>
        </authorList>
    </citation>
    <scope>NUCLEOTIDE SEQUENCE [LARGE SCALE GENOMIC DNA]</scope>
    <source>
        <strain evidence="9">SCGC-AAA259I14</strain>
    </source>
</reference>
<evidence type="ECO:0000256" key="5">
    <source>
        <dbReference type="ARBA" id="ARBA00022989"/>
    </source>
</evidence>
<dbReference type="GO" id="GO:0055085">
    <property type="term" value="P:transmembrane transport"/>
    <property type="evidence" value="ECO:0007669"/>
    <property type="project" value="InterPro"/>
</dbReference>
<name>A0A133UQZ8_9EURY</name>
<keyword evidence="2 7" id="KW-0813">Transport</keyword>
<dbReference type="Gene3D" id="1.10.3720.10">
    <property type="entry name" value="MetI-like"/>
    <property type="match status" value="1"/>
</dbReference>
<keyword evidence="4 7" id="KW-0812">Transmembrane</keyword>
<feature type="transmembrane region" description="Helical" evidence="7">
    <location>
        <begin position="74"/>
        <end position="93"/>
    </location>
</feature>
<evidence type="ECO:0000313" key="9">
    <source>
        <dbReference type="EMBL" id="KXA96569.1"/>
    </source>
</evidence>
<protein>
    <recommendedName>
        <fullName evidence="8">ABC transmembrane type-1 domain-containing protein</fullName>
    </recommendedName>
</protein>
<dbReference type="Pfam" id="PF00528">
    <property type="entry name" value="BPD_transp_1"/>
    <property type="match status" value="1"/>
</dbReference>
<evidence type="ECO:0000256" key="2">
    <source>
        <dbReference type="ARBA" id="ARBA00022448"/>
    </source>
</evidence>
<keyword evidence="10" id="KW-1185">Reference proteome</keyword>
<feature type="transmembrane region" description="Helical" evidence="7">
    <location>
        <begin position="105"/>
        <end position="126"/>
    </location>
</feature>
<dbReference type="InterPro" id="IPR035906">
    <property type="entry name" value="MetI-like_sf"/>
</dbReference>
<dbReference type="GO" id="GO:0005886">
    <property type="term" value="C:plasma membrane"/>
    <property type="evidence" value="ECO:0007669"/>
    <property type="project" value="UniProtKB-SubCell"/>
</dbReference>
<sequence>MNQLKELDPGRLTAIFGVFIFLLLIWHLIAILYPPRIFPSPFYFLKSFVSILLKSETKLGGSALFHYRKTMERVLIGLGVSFPIGVGTGILMGQSKKFYNLLDNFIWILIIIPAIVWSYIFISVAGARPETAIGVLIALIFPMISMNVCEGVKSLPDGLTRMADSFNVSLWERVRNIYIPFLTPYLLASARVGISVGLKVVIIVEVVGISSGLGFLINYWWGQFYLAPILVWGSLLVITGLSVEYLFFKPLEKKLGGVESETTLR</sequence>